<proteinExistence type="predicted"/>
<protein>
    <submittedName>
        <fullName evidence="1">UBiQuitin family member</fullName>
    </submittedName>
</protein>
<reference evidence="1" key="1">
    <citation type="submission" date="2014-09" db="EMBL/GenBank/DDBJ databases">
        <authorList>
            <person name="Magalhaes I.L.F."/>
            <person name="Oliveira U."/>
            <person name="Santos F.R."/>
            <person name="Vidigal T.H.D.A."/>
            <person name="Brescovit A.D."/>
            <person name="Santos A.J."/>
        </authorList>
    </citation>
    <scope>NUCLEOTIDE SEQUENCE</scope>
    <source>
        <tissue evidence="1">Shoot tissue taken approximately 20 cm above the soil surface</tissue>
    </source>
</reference>
<name>A0A0A9BW73_ARUDO</name>
<reference evidence="1" key="2">
    <citation type="journal article" date="2015" name="Data Brief">
        <title>Shoot transcriptome of the giant reed, Arundo donax.</title>
        <authorList>
            <person name="Barrero R.A."/>
            <person name="Guerrero F.D."/>
            <person name="Moolhuijzen P."/>
            <person name="Goolsby J.A."/>
            <person name="Tidwell J."/>
            <person name="Bellgard S.E."/>
            <person name="Bellgard M.I."/>
        </authorList>
    </citation>
    <scope>NUCLEOTIDE SEQUENCE</scope>
    <source>
        <tissue evidence="1">Shoot tissue taken approximately 20 cm above the soil surface</tissue>
    </source>
</reference>
<dbReference type="EMBL" id="GBRH01229596">
    <property type="protein sequence ID" value="JAD68299.1"/>
    <property type="molecule type" value="Transcribed_RNA"/>
</dbReference>
<evidence type="ECO:0000313" key="1">
    <source>
        <dbReference type="EMBL" id="JAD68299.1"/>
    </source>
</evidence>
<dbReference type="AlphaFoldDB" id="A0A0A9BW73"/>
<accession>A0A0A9BW73</accession>
<sequence length="16" mass="1866">MLYAREQRCGATPRTL</sequence>
<organism evidence="1">
    <name type="scientific">Arundo donax</name>
    <name type="common">Giant reed</name>
    <name type="synonym">Donax arundinaceus</name>
    <dbReference type="NCBI Taxonomy" id="35708"/>
    <lineage>
        <taxon>Eukaryota</taxon>
        <taxon>Viridiplantae</taxon>
        <taxon>Streptophyta</taxon>
        <taxon>Embryophyta</taxon>
        <taxon>Tracheophyta</taxon>
        <taxon>Spermatophyta</taxon>
        <taxon>Magnoliopsida</taxon>
        <taxon>Liliopsida</taxon>
        <taxon>Poales</taxon>
        <taxon>Poaceae</taxon>
        <taxon>PACMAD clade</taxon>
        <taxon>Arundinoideae</taxon>
        <taxon>Arundineae</taxon>
        <taxon>Arundo</taxon>
    </lineage>
</organism>